<evidence type="ECO:0008006" key="5">
    <source>
        <dbReference type="Google" id="ProtNLM"/>
    </source>
</evidence>
<dbReference type="GeneID" id="69059632"/>
<dbReference type="RefSeq" id="WP_054736667.1">
    <property type="nucleotide sequence ID" value="NZ_AZFZ01000116.1"/>
</dbReference>
<dbReference type="InterPro" id="IPR025420">
    <property type="entry name" value="DUF4143"/>
</dbReference>
<dbReference type="AlphaFoldDB" id="A0A0R1Y6T0"/>
<sequence>MKRDLQELPAILVEGAKAVGKTETCTQIAQTVYNLDNEATRLMLKGAPDTILRGQKPVLLDEWQLAPEMWSFVRHEVDKGLSDGSVLFTGSSIRVNSRIHSGAGRIIRMKLRPFTIQERGMATDYIHIQTLFNLTKDDRISGQTKKDINDYLDEIFRSGFPGIRDKAPHARDLLLRSYIRNIVDHDFEENGFKIKKPASLLAWMKAYAASVGTPTKFQTIIDAAMANNSEAPTRPTANSYREALEILYIIDEVPPFLGVGKLYPNLARAPKHFMLDPAIALKLLDVNRQQLTTYQVPKHVGKLNQNLIGQLLESLVYQSLIVYADADDAKLFHFRDQRGTREIDFILQKGSSLILFEVKADPEAKDSYVRHLNWFADLVKNEFKVTKVLLNTGQFAYTRSNDQVHVLPIAMLGV</sequence>
<reference evidence="3 4" key="1">
    <citation type="journal article" date="2015" name="Genome Announc.">
        <title>Expanding the biotechnology potential of lactobacilli through comparative genomics of 213 strains and associated genera.</title>
        <authorList>
            <person name="Sun Z."/>
            <person name="Harris H.M."/>
            <person name="McCann A."/>
            <person name="Guo C."/>
            <person name="Argimon S."/>
            <person name="Zhang W."/>
            <person name="Yang X."/>
            <person name="Jeffery I.B."/>
            <person name="Cooney J.C."/>
            <person name="Kagawa T.F."/>
            <person name="Liu W."/>
            <person name="Song Y."/>
            <person name="Salvetti E."/>
            <person name="Wrobel A."/>
            <person name="Rasinkangas P."/>
            <person name="Parkhill J."/>
            <person name="Rea M.C."/>
            <person name="O'Sullivan O."/>
            <person name="Ritari J."/>
            <person name="Douillard F.P."/>
            <person name="Paul Ross R."/>
            <person name="Yang R."/>
            <person name="Briner A.E."/>
            <person name="Felis G.E."/>
            <person name="de Vos W.M."/>
            <person name="Barrangou R."/>
            <person name="Klaenhammer T.R."/>
            <person name="Caufield P.W."/>
            <person name="Cui Y."/>
            <person name="Zhang H."/>
            <person name="O'Toole P.W."/>
        </authorList>
    </citation>
    <scope>NUCLEOTIDE SEQUENCE [LARGE SCALE GENOMIC DNA]</scope>
    <source>
        <strain evidence="3 4">DSM 18390</strain>
    </source>
</reference>
<feature type="domain" description="DUF4143" evidence="2">
    <location>
        <begin position="192"/>
        <end position="360"/>
    </location>
</feature>
<dbReference type="PATRIC" id="fig|1423786.4.peg.316"/>
<dbReference type="Proteomes" id="UP000051010">
    <property type="component" value="Unassembled WGS sequence"/>
</dbReference>
<gene>
    <name evidence="3" type="ORF">FD47_GL000307</name>
</gene>
<dbReference type="EMBL" id="AZFZ01000116">
    <property type="protein sequence ID" value="KRM38144.1"/>
    <property type="molecule type" value="Genomic_DNA"/>
</dbReference>
<evidence type="ECO:0000313" key="4">
    <source>
        <dbReference type="Proteomes" id="UP000051010"/>
    </source>
</evidence>
<accession>A0A0R1Y6T0</accession>
<dbReference type="Pfam" id="PF13635">
    <property type="entry name" value="DUF4143"/>
    <property type="match status" value="1"/>
</dbReference>
<feature type="domain" description="AAA" evidence="1">
    <location>
        <begin position="9"/>
        <end position="118"/>
    </location>
</feature>
<evidence type="ECO:0000313" key="3">
    <source>
        <dbReference type="EMBL" id="KRM38144.1"/>
    </source>
</evidence>
<comment type="caution">
    <text evidence="3">The sequence shown here is derived from an EMBL/GenBank/DDBJ whole genome shotgun (WGS) entry which is preliminary data.</text>
</comment>
<organism evidence="3 4">
    <name type="scientific">Lentilactobacillus parafarraginis DSM 18390 = JCM 14109</name>
    <dbReference type="NCBI Taxonomy" id="1423786"/>
    <lineage>
        <taxon>Bacteria</taxon>
        <taxon>Bacillati</taxon>
        <taxon>Bacillota</taxon>
        <taxon>Bacilli</taxon>
        <taxon>Lactobacillales</taxon>
        <taxon>Lactobacillaceae</taxon>
        <taxon>Lentilactobacillus</taxon>
    </lineage>
</organism>
<evidence type="ECO:0000259" key="1">
    <source>
        <dbReference type="Pfam" id="PF13173"/>
    </source>
</evidence>
<dbReference type="PANTHER" id="PTHR43566">
    <property type="entry name" value="CONSERVED PROTEIN"/>
    <property type="match status" value="1"/>
</dbReference>
<name>A0A0R1Y6T0_9LACO</name>
<dbReference type="Pfam" id="PF13173">
    <property type="entry name" value="AAA_14"/>
    <property type="match status" value="1"/>
</dbReference>
<dbReference type="InterPro" id="IPR041682">
    <property type="entry name" value="AAA_14"/>
</dbReference>
<protein>
    <recommendedName>
        <fullName evidence="5">ATP-binding protein</fullName>
    </recommendedName>
</protein>
<dbReference type="PANTHER" id="PTHR43566:SF2">
    <property type="entry name" value="DUF4143 DOMAIN-CONTAINING PROTEIN"/>
    <property type="match status" value="1"/>
</dbReference>
<evidence type="ECO:0000259" key="2">
    <source>
        <dbReference type="Pfam" id="PF13635"/>
    </source>
</evidence>
<proteinExistence type="predicted"/>